<feature type="non-terminal residue" evidence="2">
    <location>
        <position position="1"/>
    </location>
</feature>
<feature type="compositionally biased region" description="Basic residues" evidence="1">
    <location>
        <begin position="150"/>
        <end position="159"/>
    </location>
</feature>
<proteinExistence type="predicted"/>
<feature type="region of interest" description="Disordered" evidence="1">
    <location>
        <begin position="1"/>
        <end position="20"/>
    </location>
</feature>
<gene>
    <name evidence="2" type="ORF">HID58_031962</name>
</gene>
<dbReference type="Proteomes" id="UP000824890">
    <property type="component" value="Unassembled WGS sequence"/>
</dbReference>
<accession>A0ABQ8BUY5</accession>
<evidence type="ECO:0000256" key="1">
    <source>
        <dbReference type="SAM" id="MobiDB-lite"/>
    </source>
</evidence>
<feature type="compositionally biased region" description="Polar residues" evidence="1">
    <location>
        <begin position="117"/>
        <end position="133"/>
    </location>
</feature>
<keyword evidence="3" id="KW-1185">Reference proteome</keyword>
<comment type="caution">
    <text evidence="2">The sequence shown here is derived from an EMBL/GenBank/DDBJ whole genome shotgun (WGS) entry which is preliminary data.</text>
</comment>
<sequence>APTATYRPPPPAQAYNVDTPTTSISPLKLTRTTTGYYITQVTRARLQMARRYTSEEKGKAVAHKSTGPPRLRMRAPEFDPTDLIKENMLTLQRLDRHGRPFGSRISSAAPHPPGSRNKITPSSSHQNNTQKARTQMDHRNNEDYESPSYTRRRTANHTARHGEGYLAERKENSPVLQWRAKSPVVNHEVTPPSSPFQPPRRSVGRNLEAGDFPPASDLPSREEVMEEIREATLQYISCHDPMESAARKQRVLQSEMNGDVEEAATRILQASTTAALARTETLQASELPIHSNQVNLQAETSALPTKKRGRPPTVKGRKTMIRASPKTFSGMGSKKRNIARLHASPGTASRSGTRRTTQQVASSASATAPP</sequence>
<name>A0ABQ8BUY5_BRANA</name>
<evidence type="ECO:0000313" key="2">
    <source>
        <dbReference type="EMBL" id="KAH0908641.1"/>
    </source>
</evidence>
<feature type="compositionally biased region" description="Low complexity" evidence="1">
    <location>
        <begin position="346"/>
        <end position="370"/>
    </location>
</feature>
<dbReference type="EMBL" id="JAGKQM010000009">
    <property type="protein sequence ID" value="KAH0908641.1"/>
    <property type="molecule type" value="Genomic_DNA"/>
</dbReference>
<evidence type="ECO:0000313" key="3">
    <source>
        <dbReference type="Proteomes" id="UP000824890"/>
    </source>
</evidence>
<feature type="non-terminal residue" evidence="2">
    <location>
        <position position="370"/>
    </location>
</feature>
<feature type="compositionally biased region" description="Basic residues" evidence="1">
    <location>
        <begin position="305"/>
        <end position="320"/>
    </location>
</feature>
<feature type="region of interest" description="Disordered" evidence="1">
    <location>
        <begin position="52"/>
        <end position="75"/>
    </location>
</feature>
<reference evidence="2 3" key="1">
    <citation type="submission" date="2021-05" db="EMBL/GenBank/DDBJ databases">
        <title>Genome Assembly of Synthetic Allotetraploid Brassica napus Reveals Homoeologous Exchanges between Subgenomes.</title>
        <authorList>
            <person name="Davis J.T."/>
        </authorList>
    </citation>
    <scope>NUCLEOTIDE SEQUENCE [LARGE SCALE GENOMIC DNA]</scope>
    <source>
        <strain evidence="3">cv. Da-Ae</strain>
        <tissue evidence="2">Seedling</tissue>
    </source>
</reference>
<feature type="compositionally biased region" description="Basic and acidic residues" evidence="1">
    <location>
        <begin position="160"/>
        <end position="172"/>
    </location>
</feature>
<protein>
    <submittedName>
        <fullName evidence="2">Uncharacterized protein</fullName>
    </submittedName>
</protein>
<organism evidence="2 3">
    <name type="scientific">Brassica napus</name>
    <name type="common">Rape</name>
    <dbReference type="NCBI Taxonomy" id="3708"/>
    <lineage>
        <taxon>Eukaryota</taxon>
        <taxon>Viridiplantae</taxon>
        <taxon>Streptophyta</taxon>
        <taxon>Embryophyta</taxon>
        <taxon>Tracheophyta</taxon>
        <taxon>Spermatophyta</taxon>
        <taxon>Magnoliopsida</taxon>
        <taxon>eudicotyledons</taxon>
        <taxon>Gunneridae</taxon>
        <taxon>Pentapetalae</taxon>
        <taxon>rosids</taxon>
        <taxon>malvids</taxon>
        <taxon>Brassicales</taxon>
        <taxon>Brassicaceae</taxon>
        <taxon>Brassiceae</taxon>
        <taxon>Brassica</taxon>
    </lineage>
</organism>
<feature type="region of interest" description="Disordered" evidence="1">
    <location>
        <begin position="98"/>
        <end position="221"/>
    </location>
</feature>
<feature type="region of interest" description="Disordered" evidence="1">
    <location>
        <begin position="297"/>
        <end position="370"/>
    </location>
</feature>